<dbReference type="PANTHER" id="PTHR42709">
    <property type="entry name" value="ALKALINE PHOSPHATASE LIKE PROTEIN"/>
    <property type="match status" value="1"/>
</dbReference>
<dbReference type="GeneID" id="98311795"/>
<reference evidence="9 10" key="1">
    <citation type="journal article" date="2015" name="Genome Announc.">
        <title>Expanding the biotechnology potential of lactobacilli through comparative genomics of 213 strains and associated genera.</title>
        <authorList>
            <person name="Sun Z."/>
            <person name="Harris H.M."/>
            <person name="McCann A."/>
            <person name="Guo C."/>
            <person name="Argimon S."/>
            <person name="Zhang W."/>
            <person name="Yang X."/>
            <person name="Jeffery I.B."/>
            <person name="Cooney J.C."/>
            <person name="Kagawa T.F."/>
            <person name="Liu W."/>
            <person name="Song Y."/>
            <person name="Salvetti E."/>
            <person name="Wrobel A."/>
            <person name="Rasinkangas P."/>
            <person name="Parkhill J."/>
            <person name="Rea M.C."/>
            <person name="O'Sullivan O."/>
            <person name="Ritari J."/>
            <person name="Douillard F.P."/>
            <person name="Paul Ross R."/>
            <person name="Yang R."/>
            <person name="Briner A.E."/>
            <person name="Felis G.E."/>
            <person name="de Vos W.M."/>
            <person name="Barrangou R."/>
            <person name="Klaenhammer T.R."/>
            <person name="Caufield P.W."/>
            <person name="Cui Y."/>
            <person name="Zhang H."/>
            <person name="O'Toole P.W."/>
        </authorList>
    </citation>
    <scope>NUCLEOTIDE SEQUENCE [LARGE SCALE GENOMIC DNA]</scope>
    <source>
        <strain evidence="9 10">DSM 19519</strain>
    </source>
</reference>
<evidence type="ECO:0000256" key="5">
    <source>
        <dbReference type="ARBA" id="ARBA00022989"/>
    </source>
</evidence>
<keyword evidence="5 7" id="KW-1133">Transmembrane helix</keyword>
<dbReference type="Proteomes" id="UP000051448">
    <property type="component" value="Unassembled WGS sequence"/>
</dbReference>
<comment type="similarity">
    <text evidence="2">Belongs to the DedA family.</text>
</comment>
<dbReference type="AlphaFoldDB" id="A0A0R1ML47"/>
<dbReference type="STRING" id="1423759.FC92_GL001141"/>
<evidence type="ECO:0000313" key="9">
    <source>
        <dbReference type="EMBL" id="KRL06133.1"/>
    </source>
</evidence>
<keyword evidence="10" id="KW-1185">Reference proteome</keyword>
<feature type="domain" description="VTT" evidence="8">
    <location>
        <begin position="31"/>
        <end position="162"/>
    </location>
</feature>
<sequence>MDSSLLTEIINNYGYLGIALLLALENIFPPIPSEVILGFTGFMTLSSKLNIVGSIIAATIGALIGALILYFFGKVISVERLEKILAGRLGKILHFKPADLEKAAAFFNRHGNSAVFFGRFVPVVRSLISIPAGMANYPLGRFITFSTLGTLIWNTVLIFIGRMAGHAWPHVINVIESYGKVLLIVLIILFILIYVIYKKRKKRS</sequence>
<dbReference type="PATRIC" id="fig|1423759.3.peg.1207"/>
<keyword evidence="6 7" id="KW-0472">Membrane</keyword>
<feature type="transmembrane region" description="Helical" evidence="7">
    <location>
        <begin position="12"/>
        <end position="31"/>
    </location>
</feature>
<proteinExistence type="inferred from homology"/>
<evidence type="ECO:0000259" key="8">
    <source>
        <dbReference type="Pfam" id="PF09335"/>
    </source>
</evidence>
<dbReference type="PANTHER" id="PTHR42709:SF6">
    <property type="entry name" value="UNDECAPRENYL PHOSPHATE TRANSPORTER A"/>
    <property type="match status" value="1"/>
</dbReference>
<dbReference type="GO" id="GO:0005886">
    <property type="term" value="C:plasma membrane"/>
    <property type="evidence" value="ECO:0007669"/>
    <property type="project" value="UniProtKB-SubCell"/>
</dbReference>
<comment type="subcellular location">
    <subcellularLocation>
        <location evidence="1">Cell membrane</location>
        <topology evidence="1">Multi-pass membrane protein</topology>
    </subcellularLocation>
</comment>
<evidence type="ECO:0000256" key="1">
    <source>
        <dbReference type="ARBA" id="ARBA00004651"/>
    </source>
</evidence>
<dbReference type="RefSeq" id="WP_057869967.1">
    <property type="nucleotide sequence ID" value="NZ_AZDX01000030.1"/>
</dbReference>
<dbReference type="OrthoDB" id="9813426at2"/>
<feature type="transmembrane region" description="Helical" evidence="7">
    <location>
        <begin position="142"/>
        <end position="165"/>
    </location>
</feature>
<feature type="transmembrane region" description="Helical" evidence="7">
    <location>
        <begin position="51"/>
        <end position="73"/>
    </location>
</feature>
<evidence type="ECO:0000256" key="7">
    <source>
        <dbReference type="SAM" id="Phobius"/>
    </source>
</evidence>
<evidence type="ECO:0000256" key="2">
    <source>
        <dbReference type="ARBA" id="ARBA00010792"/>
    </source>
</evidence>
<evidence type="ECO:0000313" key="10">
    <source>
        <dbReference type="Proteomes" id="UP000051448"/>
    </source>
</evidence>
<evidence type="ECO:0000256" key="4">
    <source>
        <dbReference type="ARBA" id="ARBA00022692"/>
    </source>
</evidence>
<dbReference type="Pfam" id="PF09335">
    <property type="entry name" value="VTT_dom"/>
    <property type="match status" value="1"/>
</dbReference>
<gene>
    <name evidence="9" type="ORF">FC92_GL001141</name>
</gene>
<evidence type="ECO:0000256" key="3">
    <source>
        <dbReference type="ARBA" id="ARBA00022475"/>
    </source>
</evidence>
<name>A0A0R1ML47_9LACO</name>
<accession>A0A0R1ML47</accession>
<dbReference type="EMBL" id="AZDX01000030">
    <property type="protein sequence ID" value="KRL06133.1"/>
    <property type="molecule type" value="Genomic_DNA"/>
</dbReference>
<keyword evidence="3" id="KW-1003">Cell membrane</keyword>
<protein>
    <submittedName>
        <fullName evidence="9">Alkaline phosphatase</fullName>
    </submittedName>
</protein>
<keyword evidence="4 7" id="KW-0812">Transmembrane</keyword>
<dbReference type="InterPro" id="IPR051311">
    <property type="entry name" value="DedA_domain"/>
</dbReference>
<comment type="caution">
    <text evidence="9">The sequence shown here is derived from an EMBL/GenBank/DDBJ whole genome shotgun (WGS) entry which is preliminary data.</text>
</comment>
<feature type="transmembrane region" description="Helical" evidence="7">
    <location>
        <begin position="177"/>
        <end position="197"/>
    </location>
</feature>
<dbReference type="InterPro" id="IPR032816">
    <property type="entry name" value="VTT_dom"/>
</dbReference>
<organism evidence="9 10">
    <name type="scientific">Liquorilactobacillus hordei DSM 19519</name>
    <dbReference type="NCBI Taxonomy" id="1423759"/>
    <lineage>
        <taxon>Bacteria</taxon>
        <taxon>Bacillati</taxon>
        <taxon>Bacillota</taxon>
        <taxon>Bacilli</taxon>
        <taxon>Lactobacillales</taxon>
        <taxon>Lactobacillaceae</taxon>
        <taxon>Liquorilactobacillus</taxon>
    </lineage>
</organism>
<evidence type="ECO:0000256" key="6">
    <source>
        <dbReference type="ARBA" id="ARBA00023136"/>
    </source>
</evidence>